<dbReference type="Proteomes" id="UP000783796">
    <property type="component" value="Unassembled WGS sequence"/>
</dbReference>
<comment type="caution">
    <text evidence="1">The sequence shown here is derived from an EMBL/GenBank/DDBJ whole genome shotgun (WGS) entry which is preliminary data.</text>
</comment>
<dbReference type="EMBL" id="JAHLFW010000089">
    <property type="protein sequence ID" value="MBU3838791.1"/>
    <property type="molecule type" value="Genomic_DNA"/>
</dbReference>
<dbReference type="InterPro" id="IPR029039">
    <property type="entry name" value="Flavoprotein-like_sf"/>
</dbReference>
<sequence>MILNGSPRAPKSNSKKYSEIFMKYSRLQCDYFNITKSNHLKLIAEMENYSDVIIVFPLYADSLPVGLLNFLKSLENNLPAQRPVISILINCGFLEYEQNSVAVSMIRYFCRRNNFPIGSALMLGSGEAILETPFRYIAVRAIKRLSESVNKGNYKDITATMPLPKWLFKMAARSYWISYGKKFGVSEKEMQRLEIES</sequence>
<evidence type="ECO:0000313" key="2">
    <source>
        <dbReference type="Proteomes" id="UP000783796"/>
    </source>
</evidence>
<reference evidence="1" key="1">
    <citation type="journal article" date="2021" name="PeerJ">
        <title>Extensive microbial diversity within the chicken gut microbiome revealed by metagenomics and culture.</title>
        <authorList>
            <person name="Gilroy R."/>
            <person name="Ravi A."/>
            <person name="Getino M."/>
            <person name="Pursley I."/>
            <person name="Horton D.L."/>
            <person name="Alikhan N.F."/>
            <person name="Baker D."/>
            <person name="Gharbi K."/>
            <person name="Hall N."/>
            <person name="Watson M."/>
            <person name="Adriaenssens E.M."/>
            <person name="Foster-Nyarko E."/>
            <person name="Jarju S."/>
            <person name="Secka A."/>
            <person name="Antonio M."/>
            <person name="Oren A."/>
            <person name="Chaudhuri R.R."/>
            <person name="La Ragione R."/>
            <person name="Hildebrand F."/>
            <person name="Pallen M.J."/>
        </authorList>
    </citation>
    <scope>NUCLEOTIDE SEQUENCE</scope>
    <source>
        <strain evidence="1">G4-2901</strain>
    </source>
</reference>
<proteinExistence type="predicted"/>
<dbReference type="AlphaFoldDB" id="A0A948TD53"/>
<gene>
    <name evidence="1" type="ORF">H9777_10890</name>
</gene>
<accession>A0A948TD53</accession>
<name>A0A948TD53_9BACT</name>
<evidence type="ECO:0000313" key="1">
    <source>
        <dbReference type="EMBL" id="MBU3838791.1"/>
    </source>
</evidence>
<protein>
    <submittedName>
        <fullName evidence="1">Uncharacterized protein</fullName>
    </submittedName>
</protein>
<reference evidence="1" key="2">
    <citation type="submission" date="2021-04" db="EMBL/GenBank/DDBJ databases">
        <authorList>
            <person name="Gilroy R."/>
        </authorList>
    </citation>
    <scope>NUCLEOTIDE SEQUENCE</scope>
    <source>
        <strain evidence="1">G4-2901</strain>
    </source>
</reference>
<dbReference type="SUPFAM" id="SSF52218">
    <property type="entry name" value="Flavoproteins"/>
    <property type="match status" value="1"/>
</dbReference>
<organism evidence="1 2">
    <name type="scientific">Candidatus Phocaeicola faecigallinarum</name>
    <dbReference type="NCBI Taxonomy" id="2838732"/>
    <lineage>
        <taxon>Bacteria</taxon>
        <taxon>Pseudomonadati</taxon>
        <taxon>Bacteroidota</taxon>
        <taxon>Bacteroidia</taxon>
        <taxon>Bacteroidales</taxon>
        <taxon>Bacteroidaceae</taxon>
        <taxon>Phocaeicola</taxon>
    </lineage>
</organism>